<keyword evidence="1" id="KW-0732">Signal</keyword>
<reference evidence="2" key="1">
    <citation type="submission" date="2021-01" db="EMBL/GenBank/DDBJ databases">
        <authorList>
            <person name="Corre E."/>
            <person name="Pelletier E."/>
            <person name="Niang G."/>
            <person name="Scheremetjew M."/>
            <person name="Finn R."/>
            <person name="Kale V."/>
            <person name="Holt S."/>
            <person name="Cochrane G."/>
            <person name="Meng A."/>
            <person name="Brown T."/>
            <person name="Cohen L."/>
        </authorList>
    </citation>
    <scope>NUCLEOTIDE SEQUENCE</scope>
    <source>
        <strain evidence="2">GSO104</strain>
    </source>
</reference>
<gene>
    <name evidence="2" type="ORF">DBRI00130_LOCUS38263</name>
</gene>
<sequence length="178" mass="18928">MMVHNTLALALALVMSVTVSALPPMTCNGIRDCEALGTCTGEYACERVGSVILGQGACTGDHSCQNSLCVDIGKNACTGWQSCRAIGENINGCTGSWRITIGRDACMCDNCCRCLEPGDYVKEFTCNTPGECCTIVANGEKSVEFVKNPEVYIGSYLRDGEGEDGEDAPFLRGYGTSY</sequence>
<name>A0A7S4WFT4_9STRA</name>
<feature type="signal peptide" evidence="1">
    <location>
        <begin position="1"/>
        <end position="21"/>
    </location>
</feature>
<organism evidence="2">
    <name type="scientific">Ditylum brightwellii</name>
    <dbReference type="NCBI Taxonomy" id="49249"/>
    <lineage>
        <taxon>Eukaryota</taxon>
        <taxon>Sar</taxon>
        <taxon>Stramenopiles</taxon>
        <taxon>Ochrophyta</taxon>
        <taxon>Bacillariophyta</taxon>
        <taxon>Mediophyceae</taxon>
        <taxon>Lithodesmiophycidae</taxon>
        <taxon>Lithodesmiales</taxon>
        <taxon>Lithodesmiaceae</taxon>
        <taxon>Ditylum</taxon>
    </lineage>
</organism>
<dbReference type="EMBL" id="HBNS01051671">
    <property type="protein sequence ID" value="CAE4652533.1"/>
    <property type="molecule type" value="Transcribed_RNA"/>
</dbReference>
<protein>
    <submittedName>
        <fullName evidence="2">Uncharacterized protein</fullName>
    </submittedName>
</protein>
<proteinExistence type="predicted"/>
<evidence type="ECO:0000256" key="1">
    <source>
        <dbReference type="SAM" id="SignalP"/>
    </source>
</evidence>
<accession>A0A7S4WFT4</accession>
<dbReference type="AlphaFoldDB" id="A0A7S4WFT4"/>
<feature type="chain" id="PRO_5030521685" evidence="1">
    <location>
        <begin position="22"/>
        <end position="178"/>
    </location>
</feature>
<evidence type="ECO:0000313" key="2">
    <source>
        <dbReference type="EMBL" id="CAE4652533.1"/>
    </source>
</evidence>